<proteinExistence type="inferred from homology"/>
<dbReference type="InterPro" id="IPR014284">
    <property type="entry name" value="RNA_pol_sigma-70_dom"/>
</dbReference>
<evidence type="ECO:0000256" key="1">
    <source>
        <dbReference type="ARBA" id="ARBA00010641"/>
    </source>
</evidence>
<dbReference type="InterPro" id="IPR039425">
    <property type="entry name" value="RNA_pol_sigma-70-like"/>
</dbReference>
<keyword evidence="2" id="KW-0805">Transcription regulation</keyword>
<evidence type="ECO:0000313" key="7">
    <source>
        <dbReference type="Proteomes" id="UP000700732"/>
    </source>
</evidence>
<comment type="caution">
    <text evidence="6">The sequence shown here is derived from an EMBL/GenBank/DDBJ whole genome shotgun (WGS) entry which is preliminary data.</text>
</comment>
<dbReference type="Proteomes" id="UP000700732">
    <property type="component" value="Unassembled WGS sequence"/>
</dbReference>
<dbReference type="SUPFAM" id="SSF88946">
    <property type="entry name" value="Sigma2 domain of RNA polymerase sigma factors"/>
    <property type="match status" value="1"/>
</dbReference>
<feature type="domain" description="RNA polymerase sigma factor 70 region 4 type 2" evidence="5">
    <location>
        <begin position="79"/>
        <end position="131"/>
    </location>
</feature>
<name>A0ABR6W4L4_9BACT</name>
<dbReference type="SUPFAM" id="SSF88659">
    <property type="entry name" value="Sigma3 and sigma4 domains of RNA polymerase sigma factors"/>
    <property type="match status" value="1"/>
</dbReference>
<dbReference type="InterPro" id="IPR036388">
    <property type="entry name" value="WH-like_DNA-bd_sf"/>
</dbReference>
<accession>A0ABR6W4L4</accession>
<dbReference type="InterPro" id="IPR013325">
    <property type="entry name" value="RNA_pol_sigma_r2"/>
</dbReference>
<gene>
    <name evidence="6" type="ORF">FH603_1165</name>
</gene>
<comment type="similarity">
    <text evidence="1">Belongs to the sigma-70 factor family. ECF subfamily.</text>
</comment>
<evidence type="ECO:0000256" key="3">
    <source>
        <dbReference type="ARBA" id="ARBA00023082"/>
    </source>
</evidence>
<dbReference type="PANTHER" id="PTHR43133">
    <property type="entry name" value="RNA POLYMERASE ECF-TYPE SIGMA FACTO"/>
    <property type="match status" value="1"/>
</dbReference>
<evidence type="ECO:0000256" key="2">
    <source>
        <dbReference type="ARBA" id="ARBA00023015"/>
    </source>
</evidence>
<reference evidence="6 7" key="1">
    <citation type="submission" date="2019-06" db="EMBL/GenBank/DDBJ databases">
        <title>Spirosoma utsteinense sp. nov. isolated from Antarctic ice-free soils.</title>
        <authorList>
            <person name="Tahon G."/>
        </authorList>
    </citation>
    <scope>NUCLEOTIDE SEQUENCE [LARGE SCALE GENOMIC DNA]</scope>
    <source>
        <strain evidence="6 7">LMG 31447</strain>
    </source>
</reference>
<evidence type="ECO:0000259" key="5">
    <source>
        <dbReference type="Pfam" id="PF08281"/>
    </source>
</evidence>
<evidence type="ECO:0000256" key="4">
    <source>
        <dbReference type="ARBA" id="ARBA00023163"/>
    </source>
</evidence>
<keyword evidence="7" id="KW-1185">Reference proteome</keyword>
<keyword evidence="4" id="KW-0804">Transcription</keyword>
<dbReference type="Gene3D" id="1.10.1740.10">
    <property type="match status" value="1"/>
</dbReference>
<dbReference type="EMBL" id="VFIA01000005">
    <property type="protein sequence ID" value="MBC3790675.1"/>
    <property type="molecule type" value="Genomic_DNA"/>
</dbReference>
<protein>
    <submittedName>
        <fullName evidence="6">RNA polymerase sigma factor (Sigma-70 family)</fullName>
    </submittedName>
</protein>
<dbReference type="NCBIfam" id="TIGR02937">
    <property type="entry name" value="sigma70-ECF"/>
    <property type="match status" value="1"/>
</dbReference>
<dbReference type="Gene3D" id="1.10.10.10">
    <property type="entry name" value="Winged helix-like DNA-binding domain superfamily/Winged helix DNA-binding domain"/>
    <property type="match status" value="1"/>
</dbReference>
<dbReference type="Pfam" id="PF08281">
    <property type="entry name" value="Sigma70_r4_2"/>
    <property type="match status" value="1"/>
</dbReference>
<keyword evidence="3" id="KW-0731">Sigma factor</keyword>
<dbReference type="InterPro" id="IPR013324">
    <property type="entry name" value="RNA_pol_sigma_r3/r4-like"/>
</dbReference>
<sequence>MKDIVQDIFMEIWTRRRTLRDLHTIKYYLFKIMRNKLSRLHQKTAVLAGEGLWLDEDNQFTPSIEFLITQQETSSKQLAQLQNAIARLPGRQREAIMLAFYHDFSNDEIAGIMSINHQSVINHLNRALSALRDLFLKVPILALLLHYFL</sequence>
<dbReference type="PANTHER" id="PTHR43133:SF46">
    <property type="entry name" value="RNA POLYMERASE SIGMA-70 FACTOR ECF SUBFAMILY"/>
    <property type="match status" value="1"/>
</dbReference>
<evidence type="ECO:0000313" key="6">
    <source>
        <dbReference type="EMBL" id="MBC3790675.1"/>
    </source>
</evidence>
<organism evidence="6 7">
    <name type="scientific">Spirosoma utsteinense</name>
    <dbReference type="NCBI Taxonomy" id="2585773"/>
    <lineage>
        <taxon>Bacteria</taxon>
        <taxon>Pseudomonadati</taxon>
        <taxon>Bacteroidota</taxon>
        <taxon>Cytophagia</taxon>
        <taxon>Cytophagales</taxon>
        <taxon>Cytophagaceae</taxon>
        <taxon>Spirosoma</taxon>
    </lineage>
</organism>
<dbReference type="InterPro" id="IPR013249">
    <property type="entry name" value="RNA_pol_sigma70_r4_t2"/>
</dbReference>